<dbReference type="Gramene" id="KVI10795">
    <property type="protein sequence ID" value="KVI10795"/>
    <property type="gene ID" value="Ccrd_010798"/>
</dbReference>
<feature type="region of interest" description="Disordered" evidence="1">
    <location>
        <begin position="1"/>
        <end position="35"/>
    </location>
</feature>
<name>A0A103YKN8_CYNCS</name>
<dbReference type="GO" id="GO:0008374">
    <property type="term" value="F:O-acyltransferase activity"/>
    <property type="evidence" value="ECO:0007669"/>
    <property type="project" value="InterPro"/>
</dbReference>
<dbReference type="GO" id="GO:0019432">
    <property type="term" value="P:triglyceride biosynthetic process"/>
    <property type="evidence" value="ECO:0007669"/>
    <property type="project" value="TreeGrafter"/>
</dbReference>
<comment type="caution">
    <text evidence="3">The sequence shown here is derived from an EMBL/GenBank/DDBJ whole genome shotgun (WGS) entry which is preliminary data.</text>
</comment>
<keyword evidence="4" id="KW-1185">Reference proteome</keyword>
<proteinExistence type="predicted"/>
<reference evidence="3 4" key="1">
    <citation type="journal article" date="2016" name="Sci. Rep.">
        <title>The genome sequence of the outbreeding globe artichoke constructed de novo incorporating a phase-aware low-pass sequencing strategy of F1 progeny.</title>
        <authorList>
            <person name="Scaglione D."/>
            <person name="Reyes-Chin-Wo S."/>
            <person name="Acquadro A."/>
            <person name="Froenicke L."/>
            <person name="Portis E."/>
            <person name="Beitel C."/>
            <person name="Tirone M."/>
            <person name="Mauro R."/>
            <person name="Lo Monaco A."/>
            <person name="Mauromicale G."/>
            <person name="Faccioli P."/>
            <person name="Cattivelli L."/>
            <person name="Rieseberg L."/>
            <person name="Michelmore R."/>
            <person name="Lanteri S."/>
        </authorList>
    </citation>
    <scope>NUCLEOTIDE SEQUENCE [LARGE SCALE GENOMIC DNA]</scope>
    <source>
        <strain evidence="3">2C</strain>
    </source>
</reference>
<accession>A0A103YKN8</accession>
<feature type="compositionally biased region" description="Basic and acidic residues" evidence="1">
    <location>
        <begin position="18"/>
        <end position="31"/>
    </location>
</feature>
<dbReference type="AlphaFoldDB" id="A0A103YKN8"/>
<dbReference type="PANTHER" id="PTHR31650:SF48">
    <property type="entry name" value="O-ACYLTRANSFERASE, WSD1, O-ACYLTRANSFERASE WSD1"/>
    <property type="match status" value="1"/>
</dbReference>
<dbReference type="PANTHER" id="PTHR31650">
    <property type="entry name" value="O-ACYLTRANSFERASE (WSD1-LIKE) FAMILY PROTEIN"/>
    <property type="match status" value="1"/>
</dbReference>
<dbReference type="InterPro" id="IPR009721">
    <property type="entry name" value="O-acyltransferase_WSD1_C"/>
</dbReference>
<dbReference type="InterPro" id="IPR045034">
    <property type="entry name" value="O-acyltransferase_WSD1-like"/>
</dbReference>
<dbReference type="EMBL" id="LEKV01000998">
    <property type="protein sequence ID" value="KVI10795.1"/>
    <property type="molecule type" value="Genomic_DNA"/>
</dbReference>
<dbReference type="STRING" id="59895.A0A103YKN8"/>
<organism evidence="3 4">
    <name type="scientific">Cynara cardunculus var. scolymus</name>
    <name type="common">Globe artichoke</name>
    <name type="synonym">Cynara scolymus</name>
    <dbReference type="NCBI Taxonomy" id="59895"/>
    <lineage>
        <taxon>Eukaryota</taxon>
        <taxon>Viridiplantae</taxon>
        <taxon>Streptophyta</taxon>
        <taxon>Embryophyta</taxon>
        <taxon>Tracheophyta</taxon>
        <taxon>Spermatophyta</taxon>
        <taxon>Magnoliopsida</taxon>
        <taxon>eudicotyledons</taxon>
        <taxon>Gunneridae</taxon>
        <taxon>Pentapetalae</taxon>
        <taxon>asterids</taxon>
        <taxon>campanulids</taxon>
        <taxon>Asterales</taxon>
        <taxon>Asteraceae</taxon>
        <taxon>Carduoideae</taxon>
        <taxon>Cardueae</taxon>
        <taxon>Carduinae</taxon>
        <taxon>Cynara</taxon>
    </lineage>
</organism>
<gene>
    <name evidence="3" type="ORF">Ccrd_010798</name>
</gene>
<evidence type="ECO:0000313" key="3">
    <source>
        <dbReference type="EMBL" id="KVI10795.1"/>
    </source>
</evidence>
<dbReference type="OMA" id="SIQDPHT"/>
<dbReference type="Pfam" id="PF06974">
    <property type="entry name" value="WS_DGAT_C"/>
    <property type="match status" value="1"/>
</dbReference>
<dbReference type="Proteomes" id="UP000243975">
    <property type="component" value="Unassembled WGS sequence"/>
</dbReference>
<evidence type="ECO:0000313" key="4">
    <source>
        <dbReference type="Proteomes" id="UP000243975"/>
    </source>
</evidence>
<protein>
    <submittedName>
        <fullName evidence="3">O-acyltransferase, WSD1, C-terminal</fullName>
    </submittedName>
</protein>
<sequence>MKKIEPVSTVTHQSPGRGRAEKGQPKRESRRGSRVVAVGLSPSPWTWTWTWRRKSWTTDEGKSSAVETINDVLFGVISSGLSRYLDKRSPDCNLNYLSFLALQEGLRITGVAAVNLRPSPGLQDIKELMKKNAGSGWGNKFGIMLLPIYYHRNGSNPLDYLKRAKLMIDRKKLSLEAFLTHQIGLFVMNHVGAKFASLLNYRIFCNTSFTVSNVVGPREEIAVAGIPVTYLRTSSSSLSHAIIMHMVSYAGRADMQILVAKDIIHDPENLAKCFEDALLEMKEAVLRT</sequence>
<evidence type="ECO:0000256" key="1">
    <source>
        <dbReference type="SAM" id="MobiDB-lite"/>
    </source>
</evidence>
<feature type="domain" description="O-acyltransferase WSD1 C-terminal" evidence="2">
    <location>
        <begin position="137"/>
        <end position="282"/>
    </location>
</feature>
<evidence type="ECO:0000259" key="2">
    <source>
        <dbReference type="Pfam" id="PF06974"/>
    </source>
</evidence>
<dbReference type="GO" id="GO:0005886">
    <property type="term" value="C:plasma membrane"/>
    <property type="evidence" value="ECO:0007669"/>
    <property type="project" value="TreeGrafter"/>
</dbReference>